<accession>A0A2G8SCP9</accession>
<organism evidence="1 2">
    <name type="scientific">Ganoderma sinense ZZ0214-1</name>
    <dbReference type="NCBI Taxonomy" id="1077348"/>
    <lineage>
        <taxon>Eukaryota</taxon>
        <taxon>Fungi</taxon>
        <taxon>Dikarya</taxon>
        <taxon>Basidiomycota</taxon>
        <taxon>Agaricomycotina</taxon>
        <taxon>Agaricomycetes</taxon>
        <taxon>Polyporales</taxon>
        <taxon>Polyporaceae</taxon>
        <taxon>Ganoderma</taxon>
    </lineage>
</organism>
<evidence type="ECO:0000313" key="2">
    <source>
        <dbReference type="Proteomes" id="UP000230002"/>
    </source>
</evidence>
<proteinExistence type="predicted"/>
<gene>
    <name evidence="1" type="ORF">GSI_06242</name>
</gene>
<protein>
    <submittedName>
        <fullName evidence="1">Uncharacterized protein</fullName>
    </submittedName>
</protein>
<keyword evidence="2" id="KW-1185">Reference proteome</keyword>
<sequence>MAMGDADPFIMDGVSSPPPSCPFSRAVLSNRVRKSCAETPSCACCCFAAREAALTGSSSIEVDCSSEGSSSCPGASGPHALLNSCGGNMNRTGMNDRRNFSIARRSWGPNCCGEWSR</sequence>
<name>A0A2G8SCP9_9APHY</name>
<dbReference type="EMBL" id="AYKW01000012">
    <property type="protein sequence ID" value="PIL31540.1"/>
    <property type="molecule type" value="Genomic_DNA"/>
</dbReference>
<reference evidence="1 2" key="1">
    <citation type="journal article" date="2015" name="Sci. Rep.">
        <title>Chromosome-level genome map provides insights into diverse defense mechanisms in the medicinal fungus Ganoderma sinense.</title>
        <authorList>
            <person name="Zhu Y."/>
            <person name="Xu J."/>
            <person name="Sun C."/>
            <person name="Zhou S."/>
            <person name="Xu H."/>
            <person name="Nelson D.R."/>
            <person name="Qian J."/>
            <person name="Song J."/>
            <person name="Luo H."/>
            <person name="Xiang L."/>
            <person name="Li Y."/>
            <person name="Xu Z."/>
            <person name="Ji A."/>
            <person name="Wang L."/>
            <person name="Lu S."/>
            <person name="Hayward A."/>
            <person name="Sun W."/>
            <person name="Li X."/>
            <person name="Schwartz D.C."/>
            <person name="Wang Y."/>
            <person name="Chen S."/>
        </authorList>
    </citation>
    <scope>NUCLEOTIDE SEQUENCE [LARGE SCALE GENOMIC DNA]</scope>
    <source>
        <strain evidence="1 2">ZZ0214-1</strain>
    </source>
</reference>
<dbReference type="AlphaFoldDB" id="A0A2G8SCP9"/>
<evidence type="ECO:0000313" key="1">
    <source>
        <dbReference type="EMBL" id="PIL31540.1"/>
    </source>
</evidence>
<dbReference type="Proteomes" id="UP000230002">
    <property type="component" value="Unassembled WGS sequence"/>
</dbReference>
<comment type="caution">
    <text evidence="1">The sequence shown here is derived from an EMBL/GenBank/DDBJ whole genome shotgun (WGS) entry which is preliminary data.</text>
</comment>